<dbReference type="KEGG" id="srt:Srot_1709"/>
<reference evidence="7 8" key="1">
    <citation type="journal article" date="2010" name="Stand. Genomic Sci.">
        <title>Complete genome sequence of Segniliparus rotundus type strain (CDC 1076).</title>
        <authorList>
            <person name="Sikorski J."/>
            <person name="Lapidus A."/>
            <person name="Copeland A."/>
            <person name="Misra M."/>
            <person name="Glavina Del Rio T."/>
            <person name="Nolan M."/>
            <person name="Lucas S."/>
            <person name="Chen F."/>
            <person name="Tice H."/>
            <person name="Cheng J.F."/>
            <person name="Jando M."/>
            <person name="Schneider S."/>
            <person name="Bruce D."/>
            <person name="Goodwin L."/>
            <person name="Pitluck S."/>
            <person name="Liolios K."/>
            <person name="Mikhailova N."/>
            <person name="Pati A."/>
            <person name="Ivanova N."/>
            <person name="Mavromatis K."/>
            <person name="Chen A."/>
            <person name="Palaniappan K."/>
            <person name="Chertkov O."/>
            <person name="Land M."/>
            <person name="Hauser L."/>
            <person name="Chang Y.J."/>
            <person name="Jeffries C.D."/>
            <person name="Brettin T."/>
            <person name="Detter J.C."/>
            <person name="Han C."/>
            <person name="Rohde M."/>
            <person name="Goker M."/>
            <person name="Bristow J."/>
            <person name="Eisen J.A."/>
            <person name="Markowitz V."/>
            <person name="Hugenholtz P."/>
            <person name="Kyrpides N.C."/>
            <person name="Klenk H.P."/>
        </authorList>
    </citation>
    <scope>NUCLEOTIDE SEQUENCE [LARGE SCALE GENOMIC DNA]</scope>
    <source>
        <strain evidence="8">ATCC BAA-972 / CDC 1076 / CIP 108378 / DSM 44985 / JCM 13578</strain>
    </source>
</reference>
<dbReference type="InterPro" id="IPR011701">
    <property type="entry name" value="MFS"/>
</dbReference>
<keyword evidence="8" id="KW-1185">Reference proteome</keyword>
<dbReference type="EMBL" id="CP001958">
    <property type="protein sequence ID" value="ADG98169.1"/>
    <property type="molecule type" value="Genomic_DNA"/>
</dbReference>
<dbReference type="Proteomes" id="UP000002247">
    <property type="component" value="Chromosome"/>
</dbReference>
<protein>
    <submittedName>
        <fullName evidence="7">Major facilitator superfamily MFS_1</fullName>
    </submittedName>
</protein>
<dbReference type="Gene3D" id="1.20.1250.20">
    <property type="entry name" value="MFS general substrate transporter like domains"/>
    <property type="match status" value="1"/>
</dbReference>
<dbReference type="GO" id="GO:0022857">
    <property type="term" value="F:transmembrane transporter activity"/>
    <property type="evidence" value="ECO:0007669"/>
    <property type="project" value="InterPro"/>
</dbReference>
<dbReference type="CDD" id="cd17324">
    <property type="entry name" value="MFS_NepI_like"/>
    <property type="match status" value="1"/>
</dbReference>
<dbReference type="eggNOG" id="COG2814">
    <property type="taxonomic scope" value="Bacteria"/>
</dbReference>
<dbReference type="SUPFAM" id="SSF103473">
    <property type="entry name" value="MFS general substrate transporter"/>
    <property type="match status" value="1"/>
</dbReference>
<evidence type="ECO:0000256" key="4">
    <source>
        <dbReference type="ARBA" id="ARBA00023136"/>
    </source>
</evidence>
<feature type="transmembrane region" description="Helical" evidence="5">
    <location>
        <begin position="236"/>
        <end position="257"/>
    </location>
</feature>
<keyword evidence="4 5" id="KW-0472">Membrane</keyword>
<evidence type="ECO:0000256" key="5">
    <source>
        <dbReference type="SAM" id="Phobius"/>
    </source>
</evidence>
<name>D6Z889_SEGRD</name>
<dbReference type="PANTHER" id="PTHR42910">
    <property type="entry name" value="TRANSPORTER SCO4007-RELATED"/>
    <property type="match status" value="1"/>
</dbReference>
<dbReference type="AlphaFoldDB" id="D6Z889"/>
<dbReference type="HOGENOM" id="CLU_001265_23_0_11"/>
<dbReference type="InterPro" id="IPR036259">
    <property type="entry name" value="MFS_trans_sf"/>
</dbReference>
<feature type="transmembrane region" description="Helical" evidence="5">
    <location>
        <begin position="321"/>
        <end position="341"/>
    </location>
</feature>
<keyword evidence="2 5" id="KW-0812">Transmembrane</keyword>
<dbReference type="STRING" id="640132.Srot_1709"/>
<feature type="transmembrane region" description="Helical" evidence="5">
    <location>
        <begin position="95"/>
        <end position="112"/>
    </location>
</feature>
<dbReference type="PANTHER" id="PTHR42910:SF1">
    <property type="entry name" value="MAJOR FACILITATOR SUPERFAMILY (MFS) PROFILE DOMAIN-CONTAINING PROTEIN"/>
    <property type="match status" value="1"/>
</dbReference>
<evidence type="ECO:0000313" key="8">
    <source>
        <dbReference type="Proteomes" id="UP000002247"/>
    </source>
</evidence>
<feature type="transmembrane region" description="Helical" evidence="5">
    <location>
        <begin position="58"/>
        <end position="83"/>
    </location>
</feature>
<gene>
    <name evidence="7" type="ordered locus">Srot_1709</name>
</gene>
<evidence type="ECO:0000256" key="3">
    <source>
        <dbReference type="ARBA" id="ARBA00022989"/>
    </source>
</evidence>
<feature type="transmembrane region" description="Helical" evidence="5">
    <location>
        <begin position="118"/>
        <end position="143"/>
    </location>
</feature>
<dbReference type="PROSITE" id="PS50850">
    <property type="entry name" value="MFS"/>
    <property type="match status" value="1"/>
</dbReference>
<feature type="transmembrane region" description="Helical" evidence="5">
    <location>
        <begin position="155"/>
        <end position="178"/>
    </location>
</feature>
<dbReference type="OrthoDB" id="9815356at2"/>
<dbReference type="Pfam" id="PF07690">
    <property type="entry name" value="MFS_1"/>
    <property type="match status" value="1"/>
</dbReference>
<feature type="transmembrane region" description="Helical" evidence="5">
    <location>
        <begin position="21"/>
        <end position="46"/>
    </location>
</feature>
<feature type="transmembrane region" description="Helical" evidence="5">
    <location>
        <begin position="269"/>
        <end position="285"/>
    </location>
</feature>
<dbReference type="GO" id="GO:0005886">
    <property type="term" value="C:plasma membrane"/>
    <property type="evidence" value="ECO:0007669"/>
    <property type="project" value="UniProtKB-SubCell"/>
</dbReference>
<evidence type="ECO:0000256" key="1">
    <source>
        <dbReference type="ARBA" id="ARBA00004651"/>
    </source>
</evidence>
<evidence type="ECO:0000313" key="7">
    <source>
        <dbReference type="EMBL" id="ADG98169.1"/>
    </source>
</evidence>
<dbReference type="RefSeq" id="WP_013138622.1">
    <property type="nucleotide sequence ID" value="NC_014168.1"/>
</dbReference>
<keyword evidence="3 5" id="KW-1133">Transmembrane helix</keyword>
<organism evidence="7 8">
    <name type="scientific">Segniliparus rotundus (strain ATCC BAA-972 / CDC 1076 / CIP 108378 / DSM 44985 / JCM 13578)</name>
    <dbReference type="NCBI Taxonomy" id="640132"/>
    <lineage>
        <taxon>Bacteria</taxon>
        <taxon>Bacillati</taxon>
        <taxon>Actinomycetota</taxon>
        <taxon>Actinomycetes</taxon>
        <taxon>Mycobacteriales</taxon>
        <taxon>Segniliparaceae</taxon>
        <taxon>Segniliparus</taxon>
    </lineage>
</organism>
<feature type="transmembrane region" description="Helical" evidence="5">
    <location>
        <begin position="297"/>
        <end position="315"/>
    </location>
</feature>
<dbReference type="InterPro" id="IPR020846">
    <property type="entry name" value="MFS_dom"/>
</dbReference>
<feature type="transmembrane region" description="Helical" evidence="5">
    <location>
        <begin position="386"/>
        <end position="406"/>
    </location>
</feature>
<accession>D6Z889</accession>
<sequence>MRVVEPKSFARTARGAGAEAIRAGLSSGLLLLLSVVAAASVAGLYYAQPLLRVIADQLHVSIGLAGLLVTGSQIGYAAGLLFIVPLGDVVSTKKLLAGMVAAASLALVAAGLSQDFTMLCAALVLVGVAATAAMLAVPLAAHLAPPERRGQATGFVMSGLLLGILLARTVSGVVAQVFGTWRAVFFLAAAAELVLAAVLWLLVPKTVPSAHGPYGTLLLSVGKLVRTSPLLRKRMALGFLNMAGFSALWTSIAFLLSGSGGTRYHDSEAVIGLFGLVGAAGALIAPVTGRFADRGRGVLVATLAWIIVLVSWPFLAWGSCSLAALIVGLVVFDLGVQMVHLSNQHAIYAAHAAARSRATSAYMVPYFLGGVAGSAASGFLYQESGWAGVCWAGAAFGAVGLALRLWSNWSERSNPVE</sequence>
<feature type="transmembrane region" description="Helical" evidence="5">
    <location>
        <begin position="362"/>
        <end position="380"/>
    </location>
</feature>
<feature type="transmembrane region" description="Helical" evidence="5">
    <location>
        <begin position="184"/>
        <end position="203"/>
    </location>
</feature>
<comment type="subcellular location">
    <subcellularLocation>
        <location evidence="1">Cell membrane</location>
        <topology evidence="1">Multi-pass membrane protein</topology>
    </subcellularLocation>
</comment>
<proteinExistence type="predicted"/>
<evidence type="ECO:0000259" key="6">
    <source>
        <dbReference type="PROSITE" id="PS50850"/>
    </source>
</evidence>
<feature type="domain" description="Major facilitator superfamily (MFS) profile" evidence="6">
    <location>
        <begin position="29"/>
        <end position="412"/>
    </location>
</feature>
<evidence type="ECO:0000256" key="2">
    <source>
        <dbReference type="ARBA" id="ARBA00022692"/>
    </source>
</evidence>